<comment type="caution">
    <text evidence="1">The sequence shown here is derived from an EMBL/GenBank/DDBJ whole genome shotgun (WGS) entry which is preliminary data.</text>
</comment>
<dbReference type="EMBL" id="RBXR01000001">
    <property type="protein sequence ID" value="RKT72395.1"/>
    <property type="molecule type" value="Genomic_DNA"/>
</dbReference>
<name>A0A495XH29_9PSEU</name>
<organism evidence="1 2">
    <name type="scientific">Saccharothrix variisporea</name>
    <dbReference type="NCBI Taxonomy" id="543527"/>
    <lineage>
        <taxon>Bacteria</taxon>
        <taxon>Bacillati</taxon>
        <taxon>Actinomycetota</taxon>
        <taxon>Actinomycetes</taxon>
        <taxon>Pseudonocardiales</taxon>
        <taxon>Pseudonocardiaceae</taxon>
        <taxon>Saccharothrix</taxon>
    </lineage>
</organism>
<evidence type="ECO:0000313" key="2">
    <source>
        <dbReference type="Proteomes" id="UP000272729"/>
    </source>
</evidence>
<gene>
    <name evidence="1" type="ORF">DFJ66_5706</name>
</gene>
<keyword evidence="2" id="KW-1185">Reference proteome</keyword>
<proteinExistence type="predicted"/>
<reference evidence="1 2" key="1">
    <citation type="submission" date="2018-10" db="EMBL/GenBank/DDBJ databases">
        <title>Sequencing the genomes of 1000 actinobacteria strains.</title>
        <authorList>
            <person name="Klenk H.-P."/>
        </authorList>
    </citation>
    <scope>NUCLEOTIDE SEQUENCE [LARGE SCALE GENOMIC DNA]</scope>
    <source>
        <strain evidence="1 2">DSM 43911</strain>
    </source>
</reference>
<dbReference type="Proteomes" id="UP000272729">
    <property type="component" value="Unassembled WGS sequence"/>
</dbReference>
<protein>
    <submittedName>
        <fullName evidence="1">Uncharacterized protein</fullName>
    </submittedName>
</protein>
<accession>A0A495XH29</accession>
<sequence length="47" mass="5256">MSEHGRLPEATLPRPDDRQRFLRRVCAVTGSRPISWSVLTGKPAPGR</sequence>
<dbReference type="AlphaFoldDB" id="A0A495XH29"/>
<dbReference type="RefSeq" id="WP_170199700.1">
    <property type="nucleotide sequence ID" value="NZ_JBIUBA010000077.1"/>
</dbReference>
<evidence type="ECO:0000313" key="1">
    <source>
        <dbReference type="EMBL" id="RKT72395.1"/>
    </source>
</evidence>